<evidence type="ECO:0000256" key="1">
    <source>
        <dbReference type="ARBA" id="ARBA00022679"/>
    </source>
</evidence>
<proteinExistence type="predicted"/>
<dbReference type="InterPro" id="IPR052514">
    <property type="entry name" value="SAM-dependent_MTase"/>
</dbReference>
<dbReference type="RefSeq" id="WP_207141891.1">
    <property type="nucleotide sequence ID" value="NZ_JAEKJZ010000003.1"/>
</dbReference>
<dbReference type="GO" id="GO:0032259">
    <property type="term" value="P:methylation"/>
    <property type="evidence" value="ECO:0007669"/>
    <property type="project" value="UniProtKB-KW"/>
</dbReference>
<keyword evidence="2" id="KW-0949">S-adenosyl-L-methionine</keyword>
<protein>
    <submittedName>
        <fullName evidence="4">FkbM family methyltransferase</fullName>
    </submittedName>
</protein>
<comment type="caution">
    <text evidence="4">The sequence shown here is derived from an EMBL/GenBank/DDBJ whole genome shotgun (WGS) entry which is preliminary data.</text>
</comment>
<evidence type="ECO:0000256" key="2">
    <source>
        <dbReference type="ARBA" id="ARBA00022691"/>
    </source>
</evidence>
<dbReference type="Proteomes" id="UP000664096">
    <property type="component" value="Unassembled WGS sequence"/>
</dbReference>
<evidence type="ECO:0000313" key="4">
    <source>
        <dbReference type="EMBL" id="MBN9672056.1"/>
    </source>
</evidence>
<feature type="domain" description="TRM5/TYW2-like methyltransferase" evidence="3">
    <location>
        <begin position="16"/>
        <end position="91"/>
    </location>
</feature>
<dbReference type="InterPro" id="IPR006342">
    <property type="entry name" value="FkbM_mtfrase"/>
</dbReference>
<dbReference type="Gene3D" id="3.40.50.150">
    <property type="entry name" value="Vaccinia Virus protein VP39"/>
    <property type="match status" value="1"/>
</dbReference>
<evidence type="ECO:0000259" key="3">
    <source>
        <dbReference type="Pfam" id="PF02475"/>
    </source>
</evidence>
<name>A0A939J1E6_9HYPH</name>
<dbReference type="InterPro" id="IPR056743">
    <property type="entry name" value="TRM5-TYW2-like_MTfase"/>
</dbReference>
<keyword evidence="4" id="KW-0489">Methyltransferase</keyword>
<dbReference type="AlphaFoldDB" id="A0A939J1E6"/>
<dbReference type="InterPro" id="IPR029063">
    <property type="entry name" value="SAM-dependent_MTases_sf"/>
</dbReference>
<dbReference type="Pfam" id="PF02475">
    <property type="entry name" value="TRM5-TYW2_MTfase"/>
    <property type="match status" value="1"/>
</dbReference>
<gene>
    <name evidence="4" type="ORF">JF539_17020</name>
</gene>
<evidence type="ECO:0000313" key="5">
    <source>
        <dbReference type="Proteomes" id="UP000664096"/>
    </source>
</evidence>
<accession>A0A939J1E6</accession>
<keyword evidence="1" id="KW-0808">Transferase</keyword>
<dbReference type="NCBIfam" id="TIGR01444">
    <property type="entry name" value="fkbM_fam"/>
    <property type="match status" value="1"/>
</dbReference>
<sequence length="215" mass="23931">MNGLKLISDYRRTPKDICKFLFDDSYEKPERMLVRQYLDKNDRVLEIGAGIGLVSMVCARIVGEENILSYEPNPRSQKLIAENFALNGMKPRLRGKALALKSGTTTFYFNDNIISSSLIDRKFGGGTSVECDAFADVLQSFRPNVIVMDIEGAEVELLCSADLAPVGKIFVETHPHVVGEEKIGEMTSRLRTSGFSLIEATEDCHLYARECGRPS</sequence>
<dbReference type="EMBL" id="JAEKJZ010000003">
    <property type="protein sequence ID" value="MBN9672056.1"/>
    <property type="molecule type" value="Genomic_DNA"/>
</dbReference>
<dbReference type="SUPFAM" id="SSF53335">
    <property type="entry name" value="S-adenosyl-L-methionine-dependent methyltransferases"/>
    <property type="match status" value="1"/>
</dbReference>
<reference evidence="4" key="1">
    <citation type="submission" date="2020-12" db="EMBL/GenBank/DDBJ databases">
        <title>Oil enriched cultivation method for isolating marine PHA-producing bacteria.</title>
        <authorList>
            <person name="Zheng W."/>
            <person name="Yu S."/>
            <person name="Huang Y."/>
        </authorList>
    </citation>
    <scope>NUCLEOTIDE SEQUENCE</scope>
    <source>
        <strain evidence="4">SY-2-12</strain>
    </source>
</reference>
<dbReference type="PANTHER" id="PTHR34203">
    <property type="entry name" value="METHYLTRANSFERASE, FKBM FAMILY PROTEIN"/>
    <property type="match status" value="1"/>
</dbReference>
<dbReference type="GO" id="GO:0008168">
    <property type="term" value="F:methyltransferase activity"/>
    <property type="evidence" value="ECO:0007669"/>
    <property type="project" value="UniProtKB-KW"/>
</dbReference>
<dbReference type="PANTHER" id="PTHR34203:SF15">
    <property type="entry name" value="SLL1173 PROTEIN"/>
    <property type="match status" value="1"/>
</dbReference>
<organism evidence="4 5">
    <name type="scientific">Roseibium aggregatum</name>
    <dbReference type="NCBI Taxonomy" id="187304"/>
    <lineage>
        <taxon>Bacteria</taxon>
        <taxon>Pseudomonadati</taxon>
        <taxon>Pseudomonadota</taxon>
        <taxon>Alphaproteobacteria</taxon>
        <taxon>Hyphomicrobiales</taxon>
        <taxon>Stappiaceae</taxon>
        <taxon>Roseibium</taxon>
    </lineage>
</organism>